<keyword evidence="3" id="KW-1185">Reference proteome</keyword>
<sequence length="201" mass="21497">MKKILLIVFAFVCIQGAYAQQGGKFRFGMDLGIAAPQGGNGIGAVFNLEPKVNLTDNLNIGLRMGTAALAKNVTINNVFDEVEGEASGTVSFAGTFDYYFNKGNSSVAPFIGGGVGYYTMANVEVNANQTNVNYDDLTPSNAWGGLVRAGIELAKFRMAAEYNIIPDTDLQDAQGNVIGLSNNKYFAFTLGFYVGGGKWRK</sequence>
<gene>
    <name evidence="2" type="ORF">AO498_15350</name>
</gene>
<accession>A0A142ERS4</accession>
<feature type="chain" id="PRO_5007494546" evidence="1">
    <location>
        <begin position="20"/>
        <end position="201"/>
    </location>
</feature>
<reference evidence="2 3" key="2">
    <citation type="journal article" date="2016" name="Genome Announc.">
        <title>Complete Genome Sequence of Algoriphagus sp. Strain M8-2, Isolated from a Brackish Lake.</title>
        <authorList>
            <person name="Muraguchi Y."/>
            <person name="Kushimoto K."/>
            <person name="Ohtsubo Y."/>
            <person name="Suzuki T."/>
            <person name="Dohra H."/>
            <person name="Kimbara K."/>
            <person name="Shintani M."/>
        </authorList>
    </citation>
    <scope>NUCLEOTIDE SEQUENCE [LARGE SCALE GENOMIC DNA]</scope>
    <source>
        <strain evidence="2 3">M8-2</strain>
    </source>
</reference>
<protein>
    <submittedName>
        <fullName evidence="2">Uncharacterized protein</fullName>
    </submittedName>
</protein>
<dbReference type="Proteomes" id="UP000073816">
    <property type="component" value="Chromosome"/>
</dbReference>
<keyword evidence="1" id="KW-0732">Signal</keyword>
<reference evidence="3" key="1">
    <citation type="submission" date="2015-09" db="EMBL/GenBank/DDBJ databases">
        <title>Complete sequence of Algoriphagus sp. M8-2.</title>
        <authorList>
            <person name="Shintani M."/>
        </authorList>
    </citation>
    <scope>NUCLEOTIDE SEQUENCE [LARGE SCALE GENOMIC DNA]</scope>
    <source>
        <strain evidence="3">M8-2</strain>
    </source>
</reference>
<dbReference type="Gene3D" id="2.40.160.20">
    <property type="match status" value="1"/>
</dbReference>
<evidence type="ECO:0000313" key="2">
    <source>
        <dbReference type="EMBL" id="AMQ57829.1"/>
    </source>
</evidence>
<organism evidence="2 3">
    <name type="scientific">Algoriphagus sanaruensis</name>
    <dbReference type="NCBI Taxonomy" id="1727163"/>
    <lineage>
        <taxon>Bacteria</taxon>
        <taxon>Pseudomonadati</taxon>
        <taxon>Bacteroidota</taxon>
        <taxon>Cytophagia</taxon>
        <taxon>Cytophagales</taxon>
        <taxon>Cyclobacteriaceae</taxon>
        <taxon>Algoriphagus</taxon>
    </lineage>
</organism>
<dbReference type="RefSeq" id="WP_067549632.1">
    <property type="nucleotide sequence ID" value="NZ_CP012836.1"/>
</dbReference>
<dbReference type="STRING" id="1727163.AO498_15350"/>
<dbReference type="OrthoDB" id="1161695at2"/>
<dbReference type="AlphaFoldDB" id="A0A142ERS4"/>
<name>A0A142ERS4_9BACT</name>
<feature type="signal peptide" evidence="1">
    <location>
        <begin position="1"/>
        <end position="19"/>
    </location>
</feature>
<dbReference type="EMBL" id="CP012836">
    <property type="protein sequence ID" value="AMQ57829.1"/>
    <property type="molecule type" value="Genomic_DNA"/>
</dbReference>
<dbReference type="KEGG" id="alm:AO498_15350"/>
<evidence type="ECO:0000256" key="1">
    <source>
        <dbReference type="SAM" id="SignalP"/>
    </source>
</evidence>
<evidence type="ECO:0000313" key="3">
    <source>
        <dbReference type="Proteomes" id="UP000073816"/>
    </source>
</evidence>
<proteinExistence type="predicted"/>
<dbReference type="PATRIC" id="fig|1727163.4.peg.3223"/>